<dbReference type="AlphaFoldDB" id="A0AAD8HWE8"/>
<organism evidence="2 3">
    <name type="scientific">Heracleum sosnowskyi</name>
    <dbReference type="NCBI Taxonomy" id="360622"/>
    <lineage>
        <taxon>Eukaryota</taxon>
        <taxon>Viridiplantae</taxon>
        <taxon>Streptophyta</taxon>
        <taxon>Embryophyta</taxon>
        <taxon>Tracheophyta</taxon>
        <taxon>Spermatophyta</taxon>
        <taxon>Magnoliopsida</taxon>
        <taxon>eudicotyledons</taxon>
        <taxon>Gunneridae</taxon>
        <taxon>Pentapetalae</taxon>
        <taxon>asterids</taxon>
        <taxon>campanulids</taxon>
        <taxon>Apiales</taxon>
        <taxon>Apiaceae</taxon>
        <taxon>Apioideae</taxon>
        <taxon>apioid superclade</taxon>
        <taxon>Tordylieae</taxon>
        <taxon>Tordyliinae</taxon>
        <taxon>Heracleum</taxon>
    </lineage>
</organism>
<evidence type="ECO:0000256" key="1">
    <source>
        <dbReference type="ARBA" id="ARBA00009431"/>
    </source>
</evidence>
<dbReference type="PANTHER" id="PTHR11802:SF446">
    <property type="entry name" value="SERINE CARBOXYPEPTIDASE-LIKE 49"/>
    <property type="match status" value="1"/>
</dbReference>
<reference evidence="2" key="1">
    <citation type="submission" date="2023-02" db="EMBL/GenBank/DDBJ databases">
        <title>Genome of toxic invasive species Heracleum sosnowskyi carries increased number of genes despite the absence of recent whole-genome duplications.</title>
        <authorList>
            <person name="Schelkunov M."/>
            <person name="Shtratnikova V."/>
            <person name="Makarenko M."/>
            <person name="Klepikova A."/>
            <person name="Omelchenko D."/>
            <person name="Novikova G."/>
            <person name="Obukhova E."/>
            <person name="Bogdanov V."/>
            <person name="Penin A."/>
            <person name="Logacheva M."/>
        </authorList>
    </citation>
    <scope>NUCLEOTIDE SEQUENCE</scope>
    <source>
        <strain evidence="2">Hsosn_3</strain>
        <tissue evidence="2">Leaf</tissue>
    </source>
</reference>
<dbReference type="EMBL" id="JAUIZM010000007">
    <property type="protein sequence ID" value="KAK1374722.1"/>
    <property type="molecule type" value="Genomic_DNA"/>
</dbReference>
<dbReference type="InterPro" id="IPR029058">
    <property type="entry name" value="AB_hydrolase_fold"/>
</dbReference>
<dbReference type="Gene3D" id="3.40.50.1820">
    <property type="entry name" value="alpha/beta hydrolase"/>
    <property type="match status" value="1"/>
</dbReference>
<evidence type="ECO:0000313" key="3">
    <source>
        <dbReference type="Proteomes" id="UP001237642"/>
    </source>
</evidence>
<comment type="caution">
    <text evidence="2">The sequence shown here is derived from an EMBL/GenBank/DDBJ whole genome shotgun (WGS) entry which is preliminary data.</text>
</comment>
<name>A0AAD8HWE8_9APIA</name>
<sequence>MVCGDVNASWCYYCVFKCFISPVIVIAVAFRFPGTDLIAYSASSACTFYNPDLELQDVDLGFAIGNGLTDPAIQYKPYTDYASDHNLITKTDYENINTMIPEYEKDIQLYGNYYSVIYLDSFAKDIMLHINAYTCYFAVSATIAKFLNLPSVKEALGVHTGGVSCSKTVYSAMQEDWMKDLEVGFPALLEDEVKVMIYAGEYNLICNWLGNSRWVHAMKWSGQKNFARAPTVPFSVAVEDRKHNHKTSIYFILRKRHQDQ</sequence>
<keyword evidence="3" id="KW-1185">Reference proteome</keyword>
<dbReference type="GO" id="GO:0006508">
    <property type="term" value="P:proteolysis"/>
    <property type="evidence" value="ECO:0007669"/>
    <property type="project" value="InterPro"/>
</dbReference>
<dbReference type="GO" id="GO:0005773">
    <property type="term" value="C:vacuole"/>
    <property type="evidence" value="ECO:0007669"/>
    <property type="project" value="TreeGrafter"/>
</dbReference>
<dbReference type="SUPFAM" id="SSF53474">
    <property type="entry name" value="alpha/beta-Hydrolases"/>
    <property type="match status" value="1"/>
</dbReference>
<proteinExistence type="inferred from homology"/>
<reference evidence="2" key="2">
    <citation type="submission" date="2023-05" db="EMBL/GenBank/DDBJ databases">
        <authorList>
            <person name="Schelkunov M.I."/>
        </authorList>
    </citation>
    <scope>NUCLEOTIDE SEQUENCE</scope>
    <source>
        <strain evidence="2">Hsosn_3</strain>
        <tissue evidence="2">Leaf</tissue>
    </source>
</reference>
<gene>
    <name evidence="2" type="ORF">POM88_030915</name>
</gene>
<dbReference type="GO" id="GO:0004185">
    <property type="term" value="F:serine-type carboxypeptidase activity"/>
    <property type="evidence" value="ECO:0007669"/>
    <property type="project" value="InterPro"/>
</dbReference>
<dbReference type="InterPro" id="IPR001563">
    <property type="entry name" value="Peptidase_S10"/>
</dbReference>
<dbReference type="Pfam" id="PF00450">
    <property type="entry name" value="Peptidase_S10"/>
    <property type="match status" value="1"/>
</dbReference>
<dbReference type="PANTHER" id="PTHR11802">
    <property type="entry name" value="SERINE PROTEASE FAMILY S10 SERINE CARBOXYPEPTIDASE"/>
    <property type="match status" value="1"/>
</dbReference>
<comment type="similarity">
    <text evidence="1">Belongs to the peptidase S10 family.</text>
</comment>
<protein>
    <submittedName>
        <fullName evidence="2">Uncharacterized protein</fullName>
    </submittedName>
</protein>
<accession>A0AAD8HWE8</accession>
<dbReference type="Proteomes" id="UP001237642">
    <property type="component" value="Unassembled WGS sequence"/>
</dbReference>
<evidence type="ECO:0000313" key="2">
    <source>
        <dbReference type="EMBL" id="KAK1374722.1"/>
    </source>
</evidence>